<feature type="region of interest" description="Disordered" evidence="6">
    <location>
        <begin position="168"/>
        <end position="188"/>
    </location>
</feature>
<evidence type="ECO:0000256" key="2">
    <source>
        <dbReference type="ARBA" id="ARBA00022737"/>
    </source>
</evidence>
<feature type="compositionally biased region" description="Polar residues" evidence="6">
    <location>
        <begin position="170"/>
        <end position="188"/>
    </location>
</feature>
<dbReference type="GO" id="GO:0005634">
    <property type="term" value="C:nucleus"/>
    <property type="evidence" value="ECO:0007669"/>
    <property type="project" value="UniProtKB-ARBA"/>
</dbReference>
<evidence type="ECO:0000256" key="5">
    <source>
        <dbReference type="PROSITE-ProRule" id="PRU00042"/>
    </source>
</evidence>
<dbReference type="PROSITE" id="PS50157">
    <property type="entry name" value="ZINC_FINGER_C2H2_2"/>
    <property type="match status" value="1"/>
</dbReference>
<dbReference type="Proteomes" id="UP000746612">
    <property type="component" value="Unassembled WGS sequence"/>
</dbReference>
<keyword evidence="3 5" id="KW-0863">Zinc-finger</keyword>
<proteinExistence type="predicted"/>
<evidence type="ECO:0000256" key="4">
    <source>
        <dbReference type="ARBA" id="ARBA00022833"/>
    </source>
</evidence>
<keyword evidence="2" id="KW-0677">Repeat</keyword>
<evidence type="ECO:0000256" key="6">
    <source>
        <dbReference type="SAM" id="MobiDB-lite"/>
    </source>
</evidence>
<dbReference type="GO" id="GO:0000981">
    <property type="term" value="F:DNA-binding transcription factor activity, RNA polymerase II-specific"/>
    <property type="evidence" value="ECO:0007669"/>
    <property type="project" value="TreeGrafter"/>
</dbReference>
<keyword evidence="1" id="KW-0479">Metal-binding</keyword>
<evidence type="ECO:0000256" key="1">
    <source>
        <dbReference type="ARBA" id="ARBA00022723"/>
    </source>
</evidence>
<evidence type="ECO:0000313" key="9">
    <source>
        <dbReference type="EMBL" id="VIO59785.1"/>
    </source>
</evidence>
<dbReference type="SMART" id="SM00355">
    <property type="entry name" value="ZnF_C2H2"/>
    <property type="match status" value="3"/>
</dbReference>
<dbReference type="Gene3D" id="3.30.160.60">
    <property type="entry name" value="Classic Zinc Finger"/>
    <property type="match status" value="1"/>
</dbReference>
<evidence type="ECO:0000259" key="7">
    <source>
        <dbReference type="PROSITE" id="PS50157"/>
    </source>
</evidence>
<keyword evidence="4" id="KW-0862">Zinc</keyword>
<sequence length="298" mass="33194">MSDHQSVPQTQDGSTEQSFVDSDYSFNVFGADFGGFSLPLVTSHESVDQWLNVSSWSQDAASLGSMDQENGFGATASSAPQSHDSFSEAIFSSPMTGMDSHLSNIDSTPFVFSSSPVPFLDLPTAPGDAYKMASLTGSACDHTSDTILDSSAALEIDGIPAHSFDVVSSEFGSSPPDNNSGSEISSNQTFREDSAIRLKNNEFAEHGKWLCIWPGCDRFFGENRMRNNHLRTHLKPVYCSWPGCNFRDSCQKDMRRHYKTHRSRKTVQCRFCDKWFTRKCNLGRHEREMHGGKKRVRK</sequence>
<reference evidence="8" key="2">
    <citation type="submission" date="2021-03" db="EMBL/GenBank/DDBJ databases">
        <authorList>
            <person name="Alouane T."/>
            <person name="Langin T."/>
            <person name="Bonhomme L."/>
        </authorList>
    </citation>
    <scope>NUCLEOTIDE SEQUENCE</scope>
    <source>
        <strain evidence="8">MDC_Fg202</strain>
    </source>
</reference>
<dbReference type="PANTHER" id="PTHR19818">
    <property type="entry name" value="ZINC FINGER PROTEIN ZIC AND GLI"/>
    <property type="match status" value="1"/>
</dbReference>
<dbReference type="GO" id="GO:0045944">
    <property type="term" value="P:positive regulation of transcription by RNA polymerase II"/>
    <property type="evidence" value="ECO:0007669"/>
    <property type="project" value="UniProtKB-ARBA"/>
</dbReference>
<dbReference type="InterPro" id="IPR013087">
    <property type="entry name" value="Znf_C2H2_type"/>
</dbReference>
<dbReference type="PANTHER" id="PTHR19818:SF139">
    <property type="entry name" value="PAIR-RULE PROTEIN ODD-PAIRED"/>
    <property type="match status" value="1"/>
</dbReference>
<dbReference type="AlphaFoldDB" id="A0A4E9EA96"/>
<dbReference type="EMBL" id="CAAKMV010000141">
    <property type="protein sequence ID" value="VIO59785.1"/>
    <property type="molecule type" value="Genomic_DNA"/>
</dbReference>
<dbReference type="GO" id="GO:0000978">
    <property type="term" value="F:RNA polymerase II cis-regulatory region sequence-specific DNA binding"/>
    <property type="evidence" value="ECO:0007669"/>
    <property type="project" value="TreeGrafter"/>
</dbReference>
<dbReference type="InterPro" id="IPR050329">
    <property type="entry name" value="GLI_C2H2-zinc-finger"/>
</dbReference>
<name>A0A4E9EA96_GIBZA</name>
<evidence type="ECO:0000313" key="8">
    <source>
        <dbReference type="EMBL" id="CAG2008074.1"/>
    </source>
</evidence>
<dbReference type="PROSITE" id="PS00028">
    <property type="entry name" value="ZINC_FINGER_C2H2_1"/>
    <property type="match status" value="2"/>
</dbReference>
<dbReference type="EMBL" id="CAJPIJ010000189">
    <property type="protein sequence ID" value="CAG2008074.1"/>
    <property type="molecule type" value="Genomic_DNA"/>
</dbReference>
<protein>
    <recommendedName>
        <fullName evidence="7">C2H2-type domain-containing protein</fullName>
    </recommendedName>
</protein>
<evidence type="ECO:0000256" key="3">
    <source>
        <dbReference type="ARBA" id="ARBA00022771"/>
    </source>
</evidence>
<reference evidence="9" key="1">
    <citation type="submission" date="2019-04" db="EMBL/GenBank/DDBJ databases">
        <authorList>
            <person name="Melise S."/>
            <person name="Noan J."/>
            <person name="Okalmin O."/>
        </authorList>
    </citation>
    <scope>NUCLEOTIDE SEQUENCE</scope>
    <source>
        <strain evidence="9">FN9</strain>
    </source>
</reference>
<accession>A0A4E9EA96</accession>
<organism evidence="9">
    <name type="scientific">Gibberella zeae</name>
    <name type="common">Wheat head blight fungus</name>
    <name type="synonym">Fusarium graminearum</name>
    <dbReference type="NCBI Taxonomy" id="5518"/>
    <lineage>
        <taxon>Eukaryota</taxon>
        <taxon>Fungi</taxon>
        <taxon>Dikarya</taxon>
        <taxon>Ascomycota</taxon>
        <taxon>Pezizomycotina</taxon>
        <taxon>Sordariomycetes</taxon>
        <taxon>Hypocreomycetidae</taxon>
        <taxon>Hypocreales</taxon>
        <taxon>Nectriaceae</taxon>
        <taxon>Fusarium</taxon>
    </lineage>
</organism>
<dbReference type="InterPro" id="IPR036236">
    <property type="entry name" value="Znf_C2H2_sf"/>
</dbReference>
<gene>
    <name evidence="9" type="ORF">FUG_LOCUS356094</name>
    <name evidence="8" type="ORF">MDCFG202_LOCUS546041</name>
</gene>
<dbReference type="SUPFAM" id="SSF57667">
    <property type="entry name" value="beta-beta-alpha zinc fingers"/>
    <property type="match status" value="1"/>
</dbReference>
<dbReference type="GO" id="GO:0008270">
    <property type="term" value="F:zinc ion binding"/>
    <property type="evidence" value="ECO:0007669"/>
    <property type="project" value="UniProtKB-KW"/>
</dbReference>
<feature type="domain" description="C2H2-type" evidence="7">
    <location>
        <begin position="267"/>
        <end position="295"/>
    </location>
</feature>